<keyword evidence="6 12" id="KW-0732">Signal</keyword>
<keyword evidence="14" id="KW-0418">Kinase</keyword>
<dbReference type="FunFam" id="3.80.10.10:FF:000111">
    <property type="entry name" value="LRR receptor-like serine/threonine-protein kinase ERECTA"/>
    <property type="match status" value="1"/>
</dbReference>
<name>A0A834XD34_9FABA</name>
<dbReference type="PROSITE" id="PS51450">
    <property type="entry name" value="LRR"/>
    <property type="match status" value="1"/>
</dbReference>
<evidence type="ECO:0000256" key="3">
    <source>
        <dbReference type="ARBA" id="ARBA00022475"/>
    </source>
</evidence>
<sequence length="752" mass="84124">MKRFYPLLPILVKILLNIISISFANSLEEGDLNNVKVKCIKSEEEALLQFKHGFHLPPTSNLLSSWDSETDCCNWDGVGCDTTTGHVISLNLRTTNSSNTLILIGGLSSSLLDLPFLTSLDVSGNDLRQTEVPEFFGSMHNLEYLNLSGTNVRGLVPYHLGNLSHLKSLDLSQNSLTVSNLDWLHGLSSLEELDLSEIRLNNSENWLHVINSLPFLVELRFSNCQLPNLPSHLSYVNITSLQILDLSFNHFEGTIPTWLFEIEHLQHLDLSSNRLYGQFPDEFENLEFLVFLDLSYNNLNGSIPSTLGQIQSQNKLSRQSSLKELYLSYNNFGGCVPDFASYFNLRILDLHANNFHCPIPHFPPTIEILDLSRNSFFGPMSHVCDILGVNNSLLYLDLFRNDLSGNIPSCWEKGKSLYFLFIGDNNLSGHIPSSFGYLENLFVLDLSNNNLSGEIPASLQKCTSLRILSLSQNMLSGEIPTWIGDSLRSLAILDLHFNTLEGHIPRGLCQLNLLNMLDLKGNNLSGTIPRCVFTYMTGVSTIPFLPNNFFEKSTSGFDLAFPHFLHYEYSENYMSRGYSWKLLDFSSNSLTGGIPDETTQHAGLQVLNLSRNQLEGPIPFGIGNMTNMKSLDLSKNRLSCTIPTSLGNLSFLSNLNVSYNNLAGKIPLTTHLQSFEASSFLGNHDLCGPPLANSCSASTNKSLEDQGAFLYPLIFSTSWRNAYFSFLDRMSDNIYVIIAVAAAKLRRKYLNH</sequence>
<dbReference type="InterPro" id="IPR013210">
    <property type="entry name" value="LRR_N_plant-typ"/>
</dbReference>
<dbReference type="Pfam" id="PF00560">
    <property type="entry name" value="LRR_1"/>
    <property type="match status" value="3"/>
</dbReference>
<evidence type="ECO:0000256" key="4">
    <source>
        <dbReference type="ARBA" id="ARBA00022614"/>
    </source>
</evidence>
<keyword evidence="7" id="KW-0677">Repeat</keyword>
<evidence type="ECO:0000256" key="7">
    <source>
        <dbReference type="ARBA" id="ARBA00022737"/>
    </source>
</evidence>
<keyword evidence="10 14" id="KW-0675">Receptor</keyword>
<dbReference type="GO" id="GO:0016301">
    <property type="term" value="F:kinase activity"/>
    <property type="evidence" value="ECO:0007669"/>
    <property type="project" value="UniProtKB-KW"/>
</dbReference>
<evidence type="ECO:0000256" key="2">
    <source>
        <dbReference type="ARBA" id="ARBA00009592"/>
    </source>
</evidence>
<dbReference type="AlphaFoldDB" id="A0A834XD34"/>
<keyword evidence="4" id="KW-0433">Leucine-rich repeat</keyword>
<keyword evidence="11" id="KW-0325">Glycoprotein</keyword>
<evidence type="ECO:0000256" key="6">
    <source>
        <dbReference type="ARBA" id="ARBA00022729"/>
    </source>
</evidence>
<feature type="domain" description="Leucine-rich repeat-containing N-terminal plant-type" evidence="13">
    <location>
        <begin position="41"/>
        <end position="81"/>
    </location>
</feature>
<dbReference type="SMART" id="SM00369">
    <property type="entry name" value="LRR_TYP"/>
    <property type="match status" value="9"/>
</dbReference>
<dbReference type="Pfam" id="PF08263">
    <property type="entry name" value="LRRNT_2"/>
    <property type="match status" value="1"/>
</dbReference>
<comment type="subcellular location">
    <subcellularLocation>
        <location evidence="1">Cell membrane</location>
        <topology evidence="1">Single-pass type I membrane protein</topology>
    </subcellularLocation>
</comment>
<keyword evidence="5" id="KW-0812">Transmembrane</keyword>
<comment type="caution">
    <text evidence="14">The sequence shown here is derived from an EMBL/GenBank/DDBJ whole genome shotgun (WGS) entry which is preliminary data.</text>
</comment>
<dbReference type="EMBL" id="JAAIUW010000002">
    <property type="protein sequence ID" value="KAF7842697.1"/>
    <property type="molecule type" value="Genomic_DNA"/>
</dbReference>
<evidence type="ECO:0000256" key="11">
    <source>
        <dbReference type="ARBA" id="ARBA00023180"/>
    </source>
</evidence>
<comment type="similarity">
    <text evidence="2">Belongs to the RLP family.</text>
</comment>
<evidence type="ECO:0000256" key="8">
    <source>
        <dbReference type="ARBA" id="ARBA00022989"/>
    </source>
</evidence>
<dbReference type="OrthoDB" id="8731593at2759"/>
<evidence type="ECO:0000313" key="15">
    <source>
        <dbReference type="Proteomes" id="UP000634136"/>
    </source>
</evidence>
<dbReference type="FunFam" id="3.80.10.10:FF:000095">
    <property type="entry name" value="LRR receptor-like serine/threonine-protein kinase GSO1"/>
    <property type="match status" value="1"/>
</dbReference>
<dbReference type="Pfam" id="PF13855">
    <property type="entry name" value="LRR_8"/>
    <property type="match status" value="3"/>
</dbReference>
<organism evidence="14 15">
    <name type="scientific">Senna tora</name>
    <dbReference type="NCBI Taxonomy" id="362788"/>
    <lineage>
        <taxon>Eukaryota</taxon>
        <taxon>Viridiplantae</taxon>
        <taxon>Streptophyta</taxon>
        <taxon>Embryophyta</taxon>
        <taxon>Tracheophyta</taxon>
        <taxon>Spermatophyta</taxon>
        <taxon>Magnoliopsida</taxon>
        <taxon>eudicotyledons</taxon>
        <taxon>Gunneridae</taxon>
        <taxon>Pentapetalae</taxon>
        <taxon>rosids</taxon>
        <taxon>fabids</taxon>
        <taxon>Fabales</taxon>
        <taxon>Fabaceae</taxon>
        <taxon>Caesalpinioideae</taxon>
        <taxon>Cassia clade</taxon>
        <taxon>Senna</taxon>
    </lineage>
</organism>
<evidence type="ECO:0000256" key="10">
    <source>
        <dbReference type="ARBA" id="ARBA00023170"/>
    </source>
</evidence>
<keyword evidence="8" id="KW-1133">Transmembrane helix</keyword>
<proteinExistence type="inferred from homology"/>
<reference evidence="14" key="1">
    <citation type="submission" date="2020-09" db="EMBL/GenBank/DDBJ databases">
        <title>Genome-Enabled Discovery of Anthraquinone Biosynthesis in Senna tora.</title>
        <authorList>
            <person name="Kang S.-H."/>
            <person name="Pandey R.P."/>
            <person name="Lee C.-M."/>
            <person name="Sim J.-S."/>
            <person name="Jeong J.-T."/>
            <person name="Choi B.-S."/>
            <person name="Jung M."/>
            <person name="Ginzburg D."/>
            <person name="Zhao K."/>
            <person name="Won S.Y."/>
            <person name="Oh T.-J."/>
            <person name="Yu Y."/>
            <person name="Kim N.-H."/>
            <person name="Lee O.R."/>
            <person name="Lee T.-H."/>
            <person name="Bashyal P."/>
            <person name="Kim T.-S."/>
            <person name="Lee W.-H."/>
            <person name="Kawkins C."/>
            <person name="Kim C.-K."/>
            <person name="Kim J.S."/>
            <person name="Ahn B.O."/>
            <person name="Rhee S.Y."/>
            <person name="Sohng J.K."/>
        </authorList>
    </citation>
    <scope>NUCLEOTIDE SEQUENCE</scope>
    <source>
        <tissue evidence="14">Leaf</tissue>
    </source>
</reference>
<dbReference type="SMART" id="SM00365">
    <property type="entry name" value="LRR_SD22"/>
    <property type="match status" value="3"/>
</dbReference>
<gene>
    <name evidence="14" type="ORF">G2W53_004995</name>
</gene>
<protein>
    <submittedName>
        <fullName evidence="14">Putative LRR receptor-like serine/threonine-protein kinase</fullName>
    </submittedName>
</protein>
<dbReference type="InterPro" id="IPR003591">
    <property type="entry name" value="Leu-rich_rpt_typical-subtyp"/>
</dbReference>
<evidence type="ECO:0000256" key="9">
    <source>
        <dbReference type="ARBA" id="ARBA00023136"/>
    </source>
</evidence>
<dbReference type="PRINTS" id="PR00019">
    <property type="entry name" value="LEURICHRPT"/>
</dbReference>
<keyword evidence="14" id="KW-0808">Transferase</keyword>
<dbReference type="PANTHER" id="PTHR48063:SF103">
    <property type="entry name" value="LEUCINE-RICH RECEPTOR-LIKE KINASE FAMILY PROTEIN"/>
    <property type="match status" value="1"/>
</dbReference>
<dbReference type="PANTHER" id="PTHR48063">
    <property type="entry name" value="LRR RECEPTOR-LIKE KINASE"/>
    <property type="match status" value="1"/>
</dbReference>
<dbReference type="SUPFAM" id="SSF52058">
    <property type="entry name" value="L domain-like"/>
    <property type="match status" value="2"/>
</dbReference>
<evidence type="ECO:0000313" key="14">
    <source>
        <dbReference type="EMBL" id="KAF7842697.1"/>
    </source>
</evidence>
<dbReference type="GO" id="GO:0005886">
    <property type="term" value="C:plasma membrane"/>
    <property type="evidence" value="ECO:0007669"/>
    <property type="project" value="UniProtKB-SubCell"/>
</dbReference>
<dbReference type="InterPro" id="IPR032675">
    <property type="entry name" value="LRR_dom_sf"/>
</dbReference>
<evidence type="ECO:0000256" key="1">
    <source>
        <dbReference type="ARBA" id="ARBA00004251"/>
    </source>
</evidence>
<dbReference type="InterPro" id="IPR046956">
    <property type="entry name" value="RLP23-like"/>
</dbReference>
<feature type="chain" id="PRO_5032824735" evidence="12">
    <location>
        <begin position="25"/>
        <end position="752"/>
    </location>
</feature>
<feature type="signal peptide" evidence="12">
    <location>
        <begin position="1"/>
        <end position="24"/>
    </location>
</feature>
<dbReference type="FunFam" id="3.80.10.10:FF:000649">
    <property type="entry name" value="Leucine Rich Repeat family protein"/>
    <property type="match status" value="1"/>
</dbReference>
<keyword evidence="3" id="KW-1003">Cell membrane</keyword>
<dbReference type="Gene3D" id="3.80.10.10">
    <property type="entry name" value="Ribonuclease Inhibitor"/>
    <property type="match status" value="3"/>
</dbReference>
<evidence type="ECO:0000259" key="13">
    <source>
        <dbReference type="Pfam" id="PF08263"/>
    </source>
</evidence>
<keyword evidence="9" id="KW-0472">Membrane</keyword>
<dbReference type="Proteomes" id="UP000634136">
    <property type="component" value="Unassembled WGS sequence"/>
</dbReference>
<accession>A0A834XD34</accession>
<evidence type="ECO:0000256" key="5">
    <source>
        <dbReference type="ARBA" id="ARBA00022692"/>
    </source>
</evidence>
<evidence type="ECO:0000256" key="12">
    <source>
        <dbReference type="SAM" id="SignalP"/>
    </source>
</evidence>
<keyword evidence="15" id="KW-1185">Reference proteome</keyword>
<dbReference type="InterPro" id="IPR001611">
    <property type="entry name" value="Leu-rich_rpt"/>
</dbReference>